<dbReference type="InParanoid" id="B4D7C7"/>
<dbReference type="AlphaFoldDB" id="B4D7C7"/>
<accession>B4D7C7</accession>
<gene>
    <name evidence="2" type="ORF">CfE428DRAFT_4817</name>
    <name evidence="1" type="ORF">CfE428DRAFT_6715</name>
</gene>
<organism evidence="2 3">
    <name type="scientific">Chthoniobacter flavus Ellin428</name>
    <dbReference type="NCBI Taxonomy" id="497964"/>
    <lineage>
        <taxon>Bacteria</taxon>
        <taxon>Pseudomonadati</taxon>
        <taxon>Verrucomicrobiota</taxon>
        <taxon>Spartobacteria</taxon>
        <taxon>Chthoniobacterales</taxon>
        <taxon>Chthoniobacteraceae</taxon>
        <taxon>Chthoniobacter</taxon>
    </lineage>
</organism>
<name>B4D7C7_9BACT</name>
<dbReference type="STRING" id="497964.CfE428DRAFT_4817"/>
<dbReference type="NCBIfam" id="NF047593">
    <property type="entry name" value="IS66_ISAeme5_TnpA"/>
    <property type="match status" value="1"/>
</dbReference>
<dbReference type="Proteomes" id="UP000005824">
    <property type="component" value="Unassembled WGS sequence"/>
</dbReference>
<dbReference type="EMBL" id="ABVL01000017">
    <property type="protein sequence ID" value="EDY17778.1"/>
    <property type="molecule type" value="Genomic_DNA"/>
</dbReference>
<dbReference type="InterPro" id="IPR010921">
    <property type="entry name" value="Trp_repressor/repl_initiator"/>
</dbReference>
<sequence>MTSTTGTDKVLKQDRRGRVRVPKERREALLAEFAGSGLSASAFAAMAGIKYPTFANWLQKRRKAGSHLAGAPVEAGNGGGPIRLWEAVVEEAATRTGGNGAGLSIELPGAARLMVHSPAQLAMAAELLALIAQRSRGC</sequence>
<dbReference type="EMBL" id="ABVL01000061">
    <property type="protein sequence ID" value="EDY15762.1"/>
    <property type="molecule type" value="Genomic_DNA"/>
</dbReference>
<evidence type="ECO:0000313" key="1">
    <source>
        <dbReference type="EMBL" id="EDY15762.1"/>
    </source>
</evidence>
<evidence type="ECO:0008006" key="4">
    <source>
        <dbReference type="Google" id="ProtNLM"/>
    </source>
</evidence>
<dbReference type="RefSeq" id="WP_006982138.1">
    <property type="nucleotide sequence ID" value="NZ_ABVL01000017.1"/>
</dbReference>
<dbReference type="GO" id="GO:0043565">
    <property type="term" value="F:sequence-specific DNA binding"/>
    <property type="evidence" value="ECO:0007669"/>
    <property type="project" value="InterPro"/>
</dbReference>
<protein>
    <recommendedName>
        <fullName evidence="4">Transposase</fullName>
    </recommendedName>
</protein>
<comment type="caution">
    <text evidence="2">The sequence shown here is derived from an EMBL/GenBank/DDBJ whole genome shotgun (WGS) entry which is preliminary data.</text>
</comment>
<evidence type="ECO:0000313" key="2">
    <source>
        <dbReference type="EMBL" id="EDY17778.1"/>
    </source>
</evidence>
<proteinExistence type="predicted"/>
<reference evidence="2 3" key="1">
    <citation type="journal article" date="2011" name="J. Bacteriol.">
        <title>Genome sequence of Chthoniobacter flavus Ellin428, an aerobic heterotrophic soil bacterium.</title>
        <authorList>
            <person name="Kant R."/>
            <person name="van Passel M.W."/>
            <person name="Palva A."/>
            <person name="Lucas S."/>
            <person name="Lapidus A."/>
            <person name="Glavina Del Rio T."/>
            <person name="Dalin E."/>
            <person name="Tice H."/>
            <person name="Bruce D."/>
            <person name="Goodwin L."/>
            <person name="Pitluck S."/>
            <person name="Larimer F.W."/>
            <person name="Land M.L."/>
            <person name="Hauser L."/>
            <person name="Sangwan P."/>
            <person name="de Vos W.M."/>
            <person name="Janssen P.H."/>
            <person name="Smidt H."/>
        </authorList>
    </citation>
    <scope>NUCLEOTIDE SEQUENCE [LARGE SCALE GENOMIC DNA]</scope>
    <source>
        <strain evidence="2 3">Ellin428</strain>
    </source>
</reference>
<keyword evidence="3" id="KW-1185">Reference proteome</keyword>
<dbReference type="SUPFAM" id="SSF48295">
    <property type="entry name" value="TrpR-like"/>
    <property type="match status" value="1"/>
</dbReference>
<evidence type="ECO:0000313" key="3">
    <source>
        <dbReference type="Proteomes" id="UP000005824"/>
    </source>
</evidence>